<dbReference type="Proteomes" id="UP000823823">
    <property type="component" value="Unassembled WGS sequence"/>
</dbReference>
<dbReference type="Gene3D" id="1.10.357.10">
    <property type="entry name" value="Tetracycline Repressor, domain 2"/>
    <property type="match status" value="1"/>
</dbReference>
<dbReference type="GO" id="GO:0000976">
    <property type="term" value="F:transcription cis-regulatory region binding"/>
    <property type="evidence" value="ECO:0007669"/>
    <property type="project" value="TreeGrafter"/>
</dbReference>
<accession>A0A9D2LDM3</accession>
<evidence type="ECO:0000259" key="5">
    <source>
        <dbReference type="PROSITE" id="PS50977"/>
    </source>
</evidence>
<dbReference type="InterPro" id="IPR009057">
    <property type="entry name" value="Homeodomain-like_sf"/>
</dbReference>
<keyword evidence="2 4" id="KW-0238">DNA-binding</keyword>
<dbReference type="InterPro" id="IPR001647">
    <property type="entry name" value="HTH_TetR"/>
</dbReference>
<proteinExistence type="predicted"/>
<dbReference type="SUPFAM" id="SSF46689">
    <property type="entry name" value="Homeodomain-like"/>
    <property type="match status" value="1"/>
</dbReference>
<evidence type="ECO:0000256" key="2">
    <source>
        <dbReference type="ARBA" id="ARBA00023125"/>
    </source>
</evidence>
<sequence length="202" mass="22074">MARPINANHHRAQRLRIMDAGLTVFSRRGYAGASTAAVCREAGISSGAFFHYFPTKASLLIAILEQSSHETREFFDEREDRADPVGVIWEYVDHELSSLEDPRAAGFIAAVGGPVPNDDVVAILREVDQRTREGLTGWVSKAQQAGVVRTDLSAERMASWIMLFINGFADQIGGADDFDAVVEKPLLREVLSGFLDGPPSCP</sequence>
<dbReference type="InterPro" id="IPR036271">
    <property type="entry name" value="Tet_transcr_reg_TetR-rel_C_sf"/>
</dbReference>
<feature type="DNA-binding region" description="H-T-H motif" evidence="4">
    <location>
        <begin position="34"/>
        <end position="53"/>
    </location>
</feature>
<name>A0A9D2LDM3_9MICO</name>
<dbReference type="PROSITE" id="PS01081">
    <property type="entry name" value="HTH_TETR_1"/>
    <property type="match status" value="1"/>
</dbReference>
<keyword evidence="1" id="KW-0805">Transcription regulation</keyword>
<evidence type="ECO:0000313" key="6">
    <source>
        <dbReference type="EMBL" id="HJB10633.1"/>
    </source>
</evidence>
<dbReference type="AlphaFoldDB" id="A0A9D2LDM3"/>
<dbReference type="PROSITE" id="PS50977">
    <property type="entry name" value="HTH_TETR_2"/>
    <property type="match status" value="1"/>
</dbReference>
<protein>
    <submittedName>
        <fullName evidence="6">TetR/AcrR family transcriptional regulator</fullName>
    </submittedName>
</protein>
<dbReference type="PRINTS" id="PR00455">
    <property type="entry name" value="HTHTETR"/>
</dbReference>
<evidence type="ECO:0000256" key="3">
    <source>
        <dbReference type="ARBA" id="ARBA00023163"/>
    </source>
</evidence>
<comment type="caution">
    <text evidence="6">The sequence shown here is derived from an EMBL/GenBank/DDBJ whole genome shotgun (WGS) entry which is preliminary data.</text>
</comment>
<dbReference type="SUPFAM" id="SSF48498">
    <property type="entry name" value="Tetracyclin repressor-like, C-terminal domain"/>
    <property type="match status" value="1"/>
</dbReference>
<dbReference type="Pfam" id="PF00440">
    <property type="entry name" value="TetR_N"/>
    <property type="match status" value="1"/>
</dbReference>
<keyword evidence="3" id="KW-0804">Transcription</keyword>
<evidence type="ECO:0000256" key="4">
    <source>
        <dbReference type="PROSITE-ProRule" id="PRU00335"/>
    </source>
</evidence>
<organism evidence="6 7">
    <name type="scientific">Candidatus Brachybacterium merdavium</name>
    <dbReference type="NCBI Taxonomy" id="2838513"/>
    <lineage>
        <taxon>Bacteria</taxon>
        <taxon>Bacillati</taxon>
        <taxon>Actinomycetota</taxon>
        <taxon>Actinomycetes</taxon>
        <taxon>Micrococcales</taxon>
        <taxon>Dermabacteraceae</taxon>
        <taxon>Brachybacterium</taxon>
    </lineage>
</organism>
<reference evidence="6" key="2">
    <citation type="submission" date="2021-04" db="EMBL/GenBank/DDBJ databases">
        <authorList>
            <person name="Gilroy R."/>
        </authorList>
    </citation>
    <scope>NUCLEOTIDE SEQUENCE</scope>
    <source>
        <strain evidence="6">ChiHjej13B12-24818</strain>
    </source>
</reference>
<gene>
    <name evidence="6" type="ORF">H9786_08915</name>
</gene>
<dbReference type="GO" id="GO:0003700">
    <property type="term" value="F:DNA-binding transcription factor activity"/>
    <property type="evidence" value="ECO:0007669"/>
    <property type="project" value="TreeGrafter"/>
</dbReference>
<feature type="domain" description="HTH tetR-type" evidence="5">
    <location>
        <begin position="11"/>
        <end position="71"/>
    </location>
</feature>
<dbReference type="EMBL" id="DWZH01000066">
    <property type="protein sequence ID" value="HJB10633.1"/>
    <property type="molecule type" value="Genomic_DNA"/>
</dbReference>
<dbReference type="PANTHER" id="PTHR30055:SF234">
    <property type="entry name" value="HTH-TYPE TRANSCRIPTIONAL REGULATOR BETI"/>
    <property type="match status" value="1"/>
</dbReference>
<dbReference type="InterPro" id="IPR050109">
    <property type="entry name" value="HTH-type_TetR-like_transc_reg"/>
</dbReference>
<reference evidence="6" key="1">
    <citation type="journal article" date="2021" name="PeerJ">
        <title>Extensive microbial diversity within the chicken gut microbiome revealed by metagenomics and culture.</title>
        <authorList>
            <person name="Gilroy R."/>
            <person name="Ravi A."/>
            <person name="Getino M."/>
            <person name="Pursley I."/>
            <person name="Horton D.L."/>
            <person name="Alikhan N.F."/>
            <person name="Baker D."/>
            <person name="Gharbi K."/>
            <person name="Hall N."/>
            <person name="Watson M."/>
            <person name="Adriaenssens E.M."/>
            <person name="Foster-Nyarko E."/>
            <person name="Jarju S."/>
            <person name="Secka A."/>
            <person name="Antonio M."/>
            <person name="Oren A."/>
            <person name="Chaudhuri R.R."/>
            <person name="La Ragione R."/>
            <person name="Hildebrand F."/>
            <person name="Pallen M.J."/>
        </authorList>
    </citation>
    <scope>NUCLEOTIDE SEQUENCE</scope>
    <source>
        <strain evidence="6">ChiHjej13B12-24818</strain>
    </source>
</reference>
<evidence type="ECO:0000256" key="1">
    <source>
        <dbReference type="ARBA" id="ARBA00023015"/>
    </source>
</evidence>
<dbReference type="InterPro" id="IPR023772">
    <property type="entry name" value="DNA-bd_HTH_TetR-type_CS"/>
</dbReference>
<dbReference type="PANTHER" id="PTHR30055">
    <property type="entry name" value="HTH-TYPE TRANSCRIPTIONAL REGULATOR RUTR"/>
    <property type="match status" value="1"/>
</dbReference>
<evidence type="ECO:0000313" key="7">
    <source>
        <dbReference type="Proteomes" id="UP000823823"/>
    </source>
</evidence>